<comment type="caution">
    <text evidence="2">The sequence shown here is derived from an EMBL/GenBank/DDBJ whole genome shotgun (WGS) entry which is preliminary data.</text>
</comment>
<gene>
    <name evidence="2" type="ORF">A3D77_03185</name>
</gene>
<evidence type="ECO:0000256" key="1">
    <source>
        <dbReference type="SAM" id="Phobius"/>
    </source>
</evidence>
<feature type="transmembrane region" description="Helical" evidence="1">
    <location>
        <begin position="23"/>
        <end position="45"/>
    </location>
</feature>
<sequence>MDAANEAGPVEAVPMQTNNARHIWKIGIPVLILVLIISAGIVYLLPRLNYPKQTVNPQTDQNAVFSLKDATFAQYNEVKSTITPVLEPYTLKSSNLINLKAVASDAKIQFSANQLNTLEKDGFFTMATHPGVSDPNGVLDLRGWGSASRSDDMVDLYTQFGGSTTEWERKSENAIFVTSDFLLHTYHVLMDRSFQKAEEVYFQPALKDLTESLYTDAFTHYTQEQNPKLKDSWKRLSVFYLVPKVILNTVFSKPKDYFEGNPQEEESKDISDDQNTDTLASVQAKLQTYKNTTPPEVYDLASQELELVMKAEAFNASSPLYGVLKPDAPEDYTQYNPRSHYTRNSILRSYFRSMMWYGRHGFDVNNVDLTRDALFMTWQLGSNRVNGKTALEVWQGIYLPTVFFVGRSDDLTVYEYSDLMAKIYGNSVGYSSLADEAKLKQFQIEAKKLPGPKILSDIKIIDPDNPPTKEELLKSTKGFRFMGQRFIPDSYMFSSLTQGDEKPDLETGQKLPSTPTALMIMSILGSNTADSLLTDWISANAPQSDKIIAKVKNKLKNEFDQYDQKTWTQNIYWSWLYSLRPLFDDFTNGYPMFMRGVAWSKKSVLSALGSWTELRHDTLLYAKQSYAEMGGRPADPTPTPPPVPKGYVEPNLPFLTRLIALTVMTRNGLDSRQLLVPGQKEKFDSFLDSLQFFKLIAEKEISDSVISDDEYENLRTIITLSYPNIVWTPDGDQMTEQDARAGIIADVHTDVCGGRDPSTGRCTGESKVLYEATGAPSVIYVAVKDKNGTRLTRGVTYSYYEFTRPVGKRMTDEDWQGMIYEGKNTENMPQPPVWTNE</sequence>
<dbReference type="SMART" id="SM01325">
    <property type="entry name" value="DUF3160"/>
    <property type="match status" value="1"/>
</dbReference>
<dbReference type="STRING" id="1798382.A3D77_03185"/>
<dbReference type="Proteomes" id="UP000176923">
    <property type="component" value="Unassembled WGS sequence"/>
</dbReference>
<keyword evidence="1" id="KW-0812">Transmembrane</keyword>
<dbReference type="AlphaFoldDB" id="A0A1F5ZU66"/>
<evidence type="ECO:0008006" key="4">
    <source>
        <dbReference type="Google" id="ProtNLM"/>
    </source>
</evidence>
<dbReference type="Pfam" id="PF11369">
    <property type="entry name" value="DUF3160"/>
    <property type="match status" value="1"/>
</dbReference>
<reference evidence="2 3" key="1">
    <citation type="journal article" date="2016" name="Nat. Commun.">
        <title>Thousands of microbial genomes shed light on interconnected biogeochemical processes in an aquifer system.</title>
        <authorList>
            <person name="Anantharaman K."/>
            <person name="Brown C.T."/>
            <person name="Hug L.A."/>
            <person name="Sharon I."/>
            <person name="Castelle C.J."/>
            <person name="Probst A.J."/>
            <person name="Thomas B.C."/>
            <person name="Singh A."/>
            <person name="Wilkins M.J."/>
            <person name="Karaoz U."/>
            <person name="Brodie E.L."/>
            <person name="Williams K.H."/>
            <person name="Hubbard S.S."/>
            <person name="Banfield J.F."/>
        </authorList>
    </citation>
    <scope>NUCLEOTIDE SEQUENCE [LARGE SCALE GENOMIC DNA]</scope>
</reference>
<organism evidence="2 3">
    <name type="scientific">Candidatus Gottesmanbacteria bacterium RIFCSPHIGHO2_02_FULL_39_11</name>
    <dbReference type="NCBI Taxonomy" id="1798382"/>
    <lineage>
        <taxon>Bacteria</taxon>
        <taxon>Candidatus Gottesmaniibacteriota</taxon>
    </lineage>
</organism>
<dbReference type="EMBL" id="MFJL01000016">
    <property type="protein sequence ID" value="OGG16019.1"/>
    <property type="molecule type" value="Genomic_DNA"/>
</dbReference>
<evidence type="ECO:0000313" key="3">
    <source>
        <dbReference type="Proteomes" id="UP000176923"/>
    </source>
</evidence>
<accession>A0A1F5ZU66</accession>
<dbReference type="InterPro" id="IPR022601">
    <property type="entry name" value="DUF3160"/>
</dbReference>
<proteinExistence type="predicted"/>
<evidence type="ECO:0000313" key="2">
    <source>
        <dbReference type="EMBL" id="OGG16019.1"/>
    </source>
</evidence>
<protein>
    <recommendedName>
        <fullName evidence="4">DUF3160 domain-containing protein</fullName>
    </recommendedName>
</protein>
<keyword evidence="1" id="KW-1133">Transmembrane helix</keyword>
<name>A0A1F5ZU66_9BACT</name>
<keyword evidence="1" id="KW-0472">Membrane</keyword>